<proteinExistence type="predicted"/>
<evidence type="ECO:0000313" key="2">
    <source>
        <dbReference type="Proteomes" id="UP000247416"/>
    </source>
</evidence>
<dbReference type="InterPro" id="IPR019734">
    <property type="entry name" value="TPR_rpt"/>
</dbReference>
<name>A0A318TQ78_9BACL</name>
<dbReference type="Proteomes" id="UP000247416">
    <property type="component" value="Unassembled WGS sequence"/>
</dbReference>
<dbReference type="SMART" id="SM00028">
    <property type="entry name" value="TPR"/>
    <property type="match status" value="3"/>
</dbReference>
<protein>
    <submittedName>
        <fullName evidence="1">Tetratricopeptide repeat protein</fullName>
    </submittedName>
</protein>
<sequence length="190" mass="22148">MNFADFKKSLSKINELIYFDREHFLREKTSNSSKLKQYIQSAEGLLKSTNILEEKYFIMGTLGNLYRILGETQKAINILERCLKIASTELNFKREIVCKIRLGEALKYNNNHLKALEFFDGALELSLAHDSLYLDYVLQHKGKCLLELNKVIEAEKCFKEALKLREYKGNEELIKSTQLALDFIKNLKEK</sequence>
<comment type="caution">
    <text evidence="1">The sequence shown here is derived from an EMBL/GenBank/DDBJ whole genome shotgun (WGS) entry which is preliminary data.</text>
</comment>
<dbReference type="Gene3D" id="1.25.40.10">
    <property type="entry name" value="Tetratricopeptide repeat domain"/>
    <property type="match status" value="1"/>
</dbReference>
<keyword evidence="2" id="KW-1185">Reference proteome</keyword>
<dbReference type="EMBL" id="QJTJ01000007">
    <property type="protein sequence ID" value="PYF06824.1"/>
    <property type="molecule type" value="Genomic_DNA"/>
</dbReference>
<organism evidence="1 2">
    <name type="scientific">Ureibacillus chungkukjangi</name>
    <dbReference type="NCBI Taxonomy" id="1202712"/>
    <lineage>
        <taxon>Bacteria</taxon>
        <taxon>Bacillati</taxon>
        <taxon>Bacillota</taxon>
        <taxon>Bacilli</taxon>
        <taxon>Bacillales</taxon>
        <taxon>Caryophanaceae</taxon>
        <taxon>Ureibacillus</taxon>
    </lineage>
</organism>
<dbReference type="Pfam" id="PF13181">
    <property type="entry name" value="TPR_8"/>
    <property type="match status" value="2"/>
</dbReference>
<dbReference type="RefSeq" id="WP_181417988.1">
    <property type="nucleotide sequence ID" value="NZ_PYWJ01000009.1"/>
</dbReference>
<dbReference type="AlphaFoldDB" id="A0A318TQ78"/>
<dbReference type="SUPFAM" id="SSF48452">
    <property type="entry name" value="TPR-like"/>
    <property type="match status" value="1"/>
</dbReference>
<accession>A0A318TQ78</accession>
<gene>
    <name evidence="1" type="ORF">BJ095_10758</name>
</gene>
<dbReference type="InterPro" id="IPR011990">
    <property type="entry name" value="TPR-like_helical_dom_sf"/>
</dbReference>
<evidence type="ECO:0000313" key="1">
    <source>
        <dbReference type="EMBL" id="PYF06824.1"/>
    </source>
</evidence>
<reference evidence="1 2" key="1">
    <citation type="submission" date="2018-06" db="EMBL/GenBank/DDBJ databases">
        <title>Genomic Encyclopedia of Archaeal and Bacterial Type Strains, Phase II (KMG-II): from individual species to whole genera.</title>
        <authorList>
            <person name="Goeker M."/>
        </authorList>
    </citation>
    <scope>NUCLEOTIDE SEQUENCE [LARGE SCALE GENOMIC DNA]</scope>
    <source>
        <strain evidence="1 2">KACC 16626</strain>
    </source>
</reference>